<accession>A0A919XSA0</accession>
<dbReference type="RefSeq" id="WP_212939733.1">
    <property type="nucleotide sequence ID" value="NZ_BORR01000007.1"/>
</dbReference>
<comment type="caution">
    <text evidence="1">The sequence shown here is derived from an EMBL/GenBank/DDBJ whole genome shotgun (WGS) entry which is preliminary data.</text>
</comment>
<gene>
    <name evidence="1" type="ORF">J41TS12_23320</name>
</gene>
<protein>
    <submittedName>
        <fullName evidence="1">Uncharacterized protein</fullName>
    </submittedName>
</protein>
<dbReference type="EMBL" id="BORR01000007">
    <property type="protein sequence ID" value="GIO37471.1"/>
    <property type="molecule type" value="Genomic_DNA"/>
</dbReference>
<dbReference type="Proteomes" id="UP000681162">
    <property type="component" value="Unassembled WGS sequence"/>
</dbReference>
<organism evidence="1 2">
    <name type="scientific">Paenibacillus antibioticophila</name>
    <dbReference type="NCBI Taxonomy" id="1274374"/>
    <lineage>
        <taxon>Bacteria</taxon>
        <taxon>Bacillati</taxon>
        <taxon>Bacillota</taxon>
        <taxon>Bacilli</taxon>
        <taxon>Bacillales</taxon>
        <taxon>Paenibacillaceae</taxon>
        <taxon>Paenibacillus</taxon>
    </lineage>
</organism>
<proteinExistence type="predicted"/>
<dbReference type="AlphaFoldDB" id="A0A919XSA0"/>
<evidence type="ECO:0000313" key="1">
    <source>
        <dbReference type="EMBL" id="GIO37471.1"/>
    </source>
</evidence>
<sequence>MTVMLYTEKENQKGYFNLPPNKKQENTLLKKEEKSLAQVIIDKIRSDLKEENKQQNK</sequence>
<keyword evidence="2" id="KW-1185">Reference proteome</keyword>
<name>A0A919XSA0_9BACL</name>
<evidence type="ECO:0000313" key="2">
    <source>
        <dbReference type="Proteomes" id="UP000681162"/>
    </source>
</evidence>
<reference evidence="1 2" key="1">
    <citation type="submission" date="2021-03" db="EMBL/GenBank/DDBJ databases">
        <title>Antimicrobial resistance genes in bacteria isolated from Japanese honey, and their potential for conferring macrolide and lincosamide resistance in the American foulbrood pathogen Paenibacillus larvae.</title>
        <authorList>
            <person name="Okamoto M."/>
            <person name="Kumagai M."/>
            <person name="Kanamori H."/>
            <person name="Takamatsu D."/>
        </authorList>
    </citation>
    <scope>NUCLEOTIDE SEQUENCE [LARGE SCALE GENOMIC DNA]</scope>
    <source>
        <strain evidence="1 2">J41TS12</strain>
    </source>
</reference>